<organism evidence="3 4">
    <name type="scientific">Anaerobacillus arseniciselenatis</name>
    <dbReference type="NCBI Taxonomy" id="85682"/>
    <lineage>
        <taxon>Bacteria</taxon>
        <taxon>Bacillati</taxon>
        <taxon>Bacillota</taxon>
        <taxon>Bacilli</taxon>
        <taxon>Bacillales</taxon>
        <taxon>Bacillaceae</taxon>
        <taxon>Anaerobacillus</taxon>
    </lineage>
</organism>
<evidence type="ECO:0000313" key="3">
    <source>
        <dbReference type="EMBL" id="OIJ16239.1"/>
    </source>
</evidence>
<feature type="coiled-coil region" evidence="1">
    <location>
        <begin position="63"/>
        <end position="123"/>
    </location>
</feature>
<sequence>MKMMGYIVSFLILAFCLYLVITPLLRPKQATRSMESMEDEFDHISIESVYATLNELEMDYNMQKLSDEDYQRLKKDYEELAAEIIAKEKKKEKKADKNEESLVKDIESEIEEELAQLRKEREEK</sequence>
<comment type="caution">
    <text evidence="3">The sequence shown here is derived from an EMBL/GenBank/DDBJ whole genome shotgun (WGS) entry which is preliminary data.</text>
</comment>
<evidence type="ECO:0000313" key="4">
    <source>
        <dbReference type="Proteomes" id="UP000180098"/>
    </source>
</evidence>
<keyword evidence="1" id="KW-0175">Coiled coil</keyword>
<dbReference type="Proteomes" id="UP000180098">
    <property type="component" value="Unassembled WGS sequence"/>
</dbReference>
<name>A0A1S2LUQ0_9BACI</name>
<keyword evidence="2" id="KW-0472">Membrane</keyword>
<accession>A0A1S2LUQ0</accession>
<feature type="transmembrane region" description="Helical" evidence="2">
    <location>
        <begin position="6"/>
        <end position="25"/>
    </location>
</feature>
<gene>
    <name evidence="3" type="ORF">BKP35_04510</name>
</gene>
<evidence type="ECO:0000256" key="2">
    <source>
        <dbReference type="SAM" id="Phobius"/>
    </source>
</evidence>
<proteinExistence type="predicted"/>
<reference evidence="3 4" key="1">
    <citation type="submission" date="2016-10" db="EMBL/GenBank/DDBJ databases">
        <title>Draft genome sequences of four alkaliphilic bacteria belonging to the Anaerobacillus genus.</title>
        <authorList>
            <person name="Bassil N.M."/>
            <person name="Lloyd J.R."/>
        </authorList>
    </citation>
    <scope>NUCLEOTIDE SEQUENCE [LARGE SCALE GENOMIC DNA]</scope>
    <source>
        <strain evidence="3 4">DSM 15340</strain>
    </source>
</reference>
<dbReference type="AlphaFoldDB" id="A0A1S2LUQ0"/>
<keyword evidence="2" id="KW-1133">Transmembrane helix</keyword>
<evidence type="ECO:0000256" key="1">
    <source>
        <dbReference type="SAM" id="Coils"/>
    </source>
</evidence>
<evidence type="ECO:0008006" key="5">
    <source>
        <dbReference type="Google" id="ProtNLM"/>
    </source>
</evidence>
<dbReference type="EMBL" id="MLQQ01000001">
    <property type="protein sequence ID" value="OIJ16239.1"/>
    <property type="molecule type" value="Genomic_DNA"/>
</dbReference>
<keyword evidence="4" id="KW-1185">Reference proteome</keyword>
<protein>
    <recommendedName>
        <fullName evidence="5">C-type cytochrome biogenesis protein CcmI</fullName>
    </recommendedName>
</protein>
<keyword evidence="2" id="KW-0812">Transmembrane</keyword>